<dbReference type="Proteomes" id="UP000265750">
    <property type="component" value="Unassembled WGS sequence"/>
</dbReference>
<feature type="domain" description="DUF6460" evidence="2">
    <location>
        <begin position="53"/>
        <end position="87"/>
    </location>
</feature>
<protein>
    <recommendedName>
        <fullName evidence="2">DUF6460 domain-containing protein</fullName>
    </recommendedName>
</protein>
<keyword evidence="1" id="KW-1133">Transmembrane helix</keyword>
<accession>A0A3A1WPF5</accession>
<evidence type="ECO:0000313" key="4">
    <source>
        <dbReference type="Proteomes" id="UP000265750"/>
    </source>
</evidence>
<dbReference type="RefSeq" id="WP_119537938.1">
    <property type="nucleotide sequence ID" value="NZ_QYRN01000001.1"/>
</dbReference>
<dbReference type="EMBL" id="QYRN01000001">
    <property type="protein sequence ID" value="RIY03280.1"/>
    <property type="molecule type" value="Genomic_DNA"/>
</dbReference>
<keyword evidence="1" id="KW-0812">Transmembrane</keyword>
<feature type="transmembrane region" description="Helical" evidence="1">
    <location>
        <begin position="12"/>
        <end position="34"/>
    </location>
</feature>
<feature type="transmembrane region" description="Helical" evidence="1">
    <location>
        <begin position="63"/>
        <end position="84"/>
    </location>
</feature>
<comment type="caution">
    <text evidence="3">The sequence shown here is derived from an EMBL/GenBank/DDBJ whole genome shotgun (WGS) entry which is preliminary data.</text>
</comment>
<evidence type="ECO:0000256" key="1">
    <source>
        <dbReference type="SAM" id="Phobius"/>
    </source>
</evidence>
<gene>
    <name evidence="3" type="ORF">D3218_00450</name>
</gene>
<reference evidence="4" key="1">
    <citation type="submission" date="2018-09" db="EMBL/GenBank/DDBJ databases">
        <authorList>
            <person name="Tuo L."/>
        </authorList>
    </citation>
    <scope>NUCLEOTIDE SEQUENCE [LARGE SCALE GENOMIC DNA]</scope>
    <source>
        <strain evidence="4">M2BS4Y-1</strain>
    </source>
</reference>
<dbReference type="AlphaFoldDB" id="A0A3A1WPF5"/>
<evidence type="ECO:0000259" key="2">
    <source>
        <dbReference type="Pfam" id="PF20061"/>
    </source>
</evidence>
<dbReference type="InterPro" id="IPR045594">
    <property type="entry name" value="DUF6460"/>
</dbReference>
<dbReference type="OrthoDB" id="8480887at2"/>
<keyword evidence="4" id="KW-1185">Reference proteome</keyword>
<name>A0A3A1WPF5_9HYPH</name>
<keyword evidence="1" id="KW-0472">Membrane</keyword>
<dbReference type="Pfam" id="PF20061">
    <property type="entry name" value="DUF6460"/>
    <property type="match status" value="1"/>
</dbReference>
<evidence type="ECO:0000313" key="3">
    <source>
        <dbReference type="EMBL" id="RIY03280.1"/>
    </source>
</evidence>
<organism evidence="3 4">
    <name type="scientific">Aureimonas flava</name>
    <dbReference type="NCBI Taxonomy" id="2320271"/>
    <lineage>
        <taxon>Bacteria</taxon>
        <taxon>Pseudomonadati</taxon>
        <taxon>Pseudomonadota</taxon>
        <taxon>Alphaproteobacteria</taxon>
        <taxon>Hyphomicrobiales</taxon>
        <taxon>Aurantimonadaceae</taxon>
        <taxon>Aureimonas</taxon>
    </lineage>
</organism>
<sequence length="89" mass="9921">MSDRVTTFLGGSPLAVLVRLLVISLLVGILLSWFDVRPYEIVDWASDFVRWAWRSVFGSLNRVVDYVLLGAAVVVPVFIVSRLLKTGRG</sequence>
<proteinExistence type="predicted"/>